<evidence type="ECO:0000259" key="3">
    <source>
        <dbReference type="Pfam" id="PF13399"/>
    </source>
</evidence>
<keyword evidence="2" id="KW-0472">Membrane</keyword>
<keyword evidence="5" id="KW-1185">Reference proteome</keyword>
<protein>
    <submittedName>
        <fullName evidence="4">LytR C-terminal domain-containing protein</fullName>
    </submittedName>
</protein>
<dbReference type="InterPro" id="IPR027381">
    <property type="entry name" value="LytR/CpsA/Psr_C"/>
</dbReference>
<keyword evidence="2" id="KW-1133">Transmembrane helix</keyword>
<organism evidence="4 5">
    <name type="scientific">Nocardia vinacea</name>
    <dbReference type="NCBI Taxonomy" id="96468"/>
    <lineage>
        <taxon>Bacteria</taxon>
        <taxon>Bacillati</taxon>
        <taxon>Actinomycetota</taxon>
        <taxon>Actinomycetes</taxon>
        <taxon>Mycobacteriales</taxon>
        <taxon>Nocardiaceae</taxon>
        <taxon>Nocardia</taxon>
    </lineage>
</organism>
<dbReference type="Pfam" id="PF13399">
    <property type="entry name" value="LytR_C"/>
    <property type="match status" value="1"/>
</dbReference>
<reference evidence="4" key="1">
    <citation type="submission" date="2022-10" db="EMBL/GenBank/DDBJ databases">
        <title>The complete genomes of actinobacterial strains from the NBC collection.</title>
        <authorList>
            <person name="Joergensen T.S."/>
            <person name="Alvarez Arevalo M."/>
            <person name="Sterndorff E.B."/>
            <person name="Faurdal D."/>
            <person name="Vuksanovic O."/>
            <person name="Mourched A.-S."/>
            <person name="Charusanti P."/>
            <person name="Shaw S."/>
            <person name="Blin K."/>
            <person name="Weber T."/>
        </authorList>
    </citation>
    <scope>NUCLEOTIDE SEQUENCE</scope>
    <source>
        <strain evidence="4">NBC_01482</strain>
    </source>
</reference>
<accession>A0ABZ1Z1M5</accession>
<gene>
    <name evidence="4" type="ORF">OG563_15215</name>
</gene>
<feature type="region of interest" description="Disordered" evidence="1">
    <location>
        <begin position="36"/>
        <end position="96"/>
    </location>
</feature>
<sequence>MSNPNPTSGGPPLRALAMVLIALAIVFAGLGAMSLSSSDSDTSGAGDPSSTTSRAATTTAVATTNSPVQTTSAALTSSASATTKPSTSTTTPATTTANRAVPVHVLNNSNIVGLASRTAGELTANGWTVAEVGNYPGPNLTNTTVYYGNNPGEKEAALAIADELGATAELRSGGSGSGVTVVVTGN</sequence>
<name>A0ABZ1Z1M5_9NOCA</name>
<feature type="domain" description="LytR/CpsA/Psr regulator C-terminal" evidence="3">
    <location>
        <begin position="101"/>
        <end position="184"/>
    </location>
</feature>
<evidence type="ECO:0000256" key="1">
    <source>
        <dbReference type="SAM" id="MobiDB-lite"/>
    </source>
</evidence>
<dbReference type="EMBL" id="CP109441">
    <property type="protein sequence ID" value="WUV49437.1"/>
    <property type="molecule type" value="Genomic_DNA"/>
</dbReference>
<evidence type="ECO:0000313" key="5">
    <source>
        <dbReference type="Proteomes" id="UP001432062"/>
    </source>
</evidence>
<dbReference type="RefSeq" id="WP_329413974.1">
    <property type="nucleotide sequence ID" value="NZ_CP109441.1"/>
</dbReference>
<feature type="transmembrane region" description="Helical" evidence="2">
    <location>
        <begin position="12"/>
        <end position="33"/>
    </location>
</feature>
<evidence type="ECO:0000256" key="2">
    <source>
        <dbReference type="SAM" id="Phobius"/>
    </source>
</evidence>
<evidence type="ECO:0000313" key="4">
    <source>
        <dbReference type="EMBL" id="WUV49437.1"/>
    </source>
</evidence>
<dbReference type="Proteomes" id="UP001432062">
    <property type="component" value="Chromosome"/>
</dbReference>
<keyword evidence="2" id="KW-0812">Transmembrane</keyword>
<proteinExistence type="predicted"/>
<dbReference type="Gene3D" id="3.30.70.2390">
    <property type="match status" value="1"/>
</dbReference>